<dbReference type="RefSeq" id="WP_346024827.1">
    <property type="nucleotide sequence ID" value="NZ_BAAADA010000116.1"/>
</dbReference>
<keyword evidence="11" id="KW-0969">Cilium</keyword>
<dbReference type="EMBL" id="BAAADA010000116">
    <property type="protein sequence ID" value="GAA0486437.1"/>
    <property type="molecule type" value="Genomic_DNA"/>
</dbReference>
<comment type="caution">
    <text evidence="11">The sequence shown here is derived from an EMBL/GenBank/DDBJ whole genome shotgun (WGS) entry which is preliminary data.</text>
</comment>
<protein>
    <recommendedName>
        <fullName evidence="4 7">Flagellar hook-associated protein 1</fullName>
        <shortName evidence="7">HAP1</shortName>
    </recommendedName>
</protein>
<dbReference type="Pfam" id="PF06429">
    <property type="entry name" value="Flg_bbr_C"/>
    <property type="match status" value="1"/>
</dbReference>
<dbReference type="Pfam" id="PF00460">
    <property type="entry name" value="Flg_bb_rod"/>
    <property type="match status" value="1"/>
</dbReference>
<keyword evidence="6 7" id="KW-0975">Bacterial flagellum</keyword>
<dbReference type="PANTHER" id="PTHR30033:SF1">
    <property type="entry name" value="FLAGELLAR HOOK-ASSOCIATED PROTEIN 1"/>
    <property type="match status" value="1"/>
</dbReference>
<organism evidence="11 12">
    <name type="scientific">Alkalibacterium indicireducens</name>
    <dbReference type="NCBI Taxonomy" id="398758"/>
    <lineage>
        <taxon>Bacteria</taxon>
        <taxon>Bacillati</taxon>
        <taxon>Bacillota</taxon>
        <taxon>Bacilli</taxon>
        <taxon>Lactobacillales</taxon>
        <taxon>Carnobacteriaceae</taxon>
        <taxon>Alkalibacterium</taxon>
    </lineage>
</organism>
<evidence type="ECO:0000256" key="2">
    <source>
        <dbReference type="ARBA" id="ARBA00004613"/>
    </source>
</evidence>
<feature type="domain" description="Flagellar hook-associated protein FlgK helical" evidence="10">
    <location>
        <begin position="97"/>
        <end position="342"/>
    </location>
</feature>
<proteinExistence type="inferred from homology"/>
<accession>A0ABP3KSY9</accession>
<dbReference type="SUPFAM" id="SSF64518">
    <property type="entry name" value="Phase 1 flagellin"/>
    <property type="match status" value="1"/>
</dbReference>
<evidence type="ECO:0000259" key="9">
    <source>
        <dbReference type="Pfam" id="PF06429"/>
    </source>
</evidence>
<dbReference type="InterPro" id="IPR010930">
    <property type="entry name" value="Flg_bb/hook_C_dom"/>
</dbReference>
<dbReference type="PANTHER" id="PTHR30033">
    <property type="entry name" value="FLAGELLAR HOOK-ASSOCIATED PROTEIN 1"/>
    <property type="match status" value="1"/>
</dbReference>
<evidence type="ECO:0000256" key="3">
    <source>
        <dbReference type="ARBA" id="ARBA00009677"/>
    </source>
</evidence>
<name>A0ABP3KSY9_9LACT</name>
<dbReference type="PRINTS" id="PR01005">
    <property type="entry name" value="FLGHOOKAP1"/>
</dbReference>
<evidence type="ECO:0000313" key="12">
    <source>
        <dbReference type="Proteomes" id="UP001410648"/>
    </source>
</evidence>
<evidence type="ECO:0000256" key="7">
    <source>
        <dbReference type="RuleBase" id="RU362065"/>
    </source>
</evidence>
<dbReference type="InterPro" id="IPR001444">
    <property type="entry name" value="Flag_bb_rod_N"/>
</dbReference>
<comment type="similarity">
    <text evidence="3 7">Belongs to the flagella basal body rod proteins family.</text>
</comment>
<keyword evidence="11" id="KW-0282">Flagellum</keyword>
<evidence type="ECO:0000256" key="5">
    <source>
        <dbReference type="ARBA" id="ARBA00022525"/>
    </source>
</evidence>
<evidence type="ECO:0000313" key="11">
    <source>
        <dbReference type="EMBL" id="GAA0486437.1"/>
    </source>
</evidence>
<dbReference type="Proteomes" id="UP001410648">
    <property type="component" value="Unassembled WGS sequence"/>
</dbReference>
<evidence type="ECO:0000256" key="1">
    <source>
        <dbReference type="ARBA" id="ARBA00004365"/>
    </source>
</evidence>
<dbReference type="Pfam" id="PF22638">
    <property type="entry name" value="FlgK_D1"/>
    <property type="match status" value="1"/>
</dbReference>
<dbReference type="InterPro" id="IPR002371">
    <property type="entry name" value="FlgK"/>
</dbReference>
<comment type="subcellular location">
    <subcellularLocation>
        <location evidence="1 7">Bacterial flagellum</location>
    </subcellularLocation>
    <subcellularLocation>
        <location evidence="2 7">Secreted</location>
    </subcellularLocation>
</comment>
<feature type="domain" description="Flagellar basal-body/hook protein C-terminal" evidence="9">
    <location>
        <begin position="460"/>
        <end position="499"/>
    </location>
</feature>
<evidence type="ECO:0000256" key="6">
    <source>
        <dbReference type="ARBA" id="ARBA00023143"/>
    </source>
</evidence>
<gene>
    <name evidence="7 11" type="primary">flgK</name>
    <name evidence="11" type="ORF">GCM10008936_14070</name>
</gene>
<feature type="domain" description="Flagellar basal body rod protein N-terminal" evidence="8">
    <location>
        <begin position="8"/>
        <end position="38"/>
    </location>
</feature>
<dbReference type="InterPro" id="IPR053927">
    <property type="entry name" value="FlgK_helical"/>
</dbReference>
<reference evidence="12" key="1">
    <citation type="journal article" date="2019" name="Int. J. Syst. Evol. Microbiol.">
        <title>The Global Catalogue of Microorganisms (GCM) 10K type strain sequencing project: providing services to taxonomists for standard genome sequencing and annotation.</title>
        <authorList>
            <consortium name="The Broad Institute Genomics Platform"/>
            <consortium name="The Broad Institute Genome Sequencing Center for Infectious Disease"/>
            <person name="Wu L."/>
            <person name="Ma J."/>
        </authorList>
    </citation>
    <scope>NUCLEOTIDE SEQUENCE [LARGE SCALE GENOMIC DNA]</scope>
    <source>
        <strain evidence="12">JCM 14232</strain>
    </source>
</reference>
<keyword evidence="11" id="KW-0966">Cell projection</keyword>
<evidence type="ECO:0000259" key="8">
    <source>
        <dbReference type="Pfam" id="PF00460"/>
    </source>
</evidence>
<evidence type="ECO:0000259" key="10">
    <source>
        <dbReference type="Pfam" id="PF22638"/>
    </source>
</evidence>
<keyword evidence="5 7" id="KW-0964">Secreted</keyword>
<keyword evidence="12" id="KW-1185">Reference proteome</keyword>
<sequence length="503" mass="54709">MSGLFGTLNTATKGLNAQQTALQTIGHNVANANTTGYTRQRVTMQADLAQSVAGVGQIGTGVRIGNIDRVSDQYVNTQLRDAHSTTEKHKALSDIIGQLEATFNEPSDTGLSNQISEVFNAWTYLASNPEQASARTMLVQTTETFTDTIHHMANSMNSLHKDTLNELDKSALDANSTLKQLENLNHQIWQASVRGFTPNDLLDQQDRLLTDLAGKVDITVERDSFNRVSVDVAGTNVLDSSSRKELAVVTKEENGTFYLSNGDSVEGPEGESLIGKVIVKNEDGSATFINPQKGSMKGTQDALEVLSDMQSDLNEFAFSFATAVNLIHSNGGDYDNGGVDFFNNGELTKENAALTIRVSESLRKNPENVVSGKDLNNTFSGDGSRAQAISGLQYQNLSLNSESWAFNQDSMKIEGSGVGSTLFSRYNSMVTKMGIVKQQEDNMLDTQSALMHLLTQRRESISGVDINEEVVDMIKYSSAFQANARVLQTISDMLDTLINRTGV</sequence>
<dbReference type="NCBIfam" id="TIGR02492">
    <property type="entry name" value="flgK_ends"/>
    <property type="match status" value="1"/>
</dbReference>
<evidence type="ECO:0000256" key="4">
    <source>
        <dbReference type="ARBA" id="ARBA00016244"/>
    </source>
</evidence>